<feature type="transmembrane region" description="Helical" evidence="1">
    <location>
        <begin position="260"/>
        <end position="283"/>
    </location>
</feature>
<evidence type="ECO:0000313" key="3">
    <source>
        <dbReference type="Proteomes" id="UP000663844"/>
    </source>
</evidence>
<reference evidence="2" key="1">
    <citation type="submission" date="2021-02" db="EMBL/GenBank/DDBJ databases">
        <authorList>
            <person name="Nowell W R."/>
        </authorList>
    </citation>
    <scope>NUCLEOTIDE SEQUENCE</scope>
</reference>
<sequence>MDFRHTGYSFFAMLRTLCALASKKINDQLIVFYFTELLTENAISEDTFSANIQAARDQFVAASASEFVITLDSFLSVAQANNAINRLETNYRYQLNPHPNDDYYKWSDSWWVQVYPPNSRCDCTASINCSMPMAFYLPKLPNETTTASLLWGQYLAEFQFEVSGVRLGCVILSAVLQSNLSCLYSQTCISELNTYLNDSLSPFNATPLAVASFSSPFPTIQELVDKLMVDLWNINASYAQYFSSCNPSTCTYTYVHQFDVIFIITTVIAFIGGIVTILMNLTLPAVTYLRKKVQACYSLLSSPEAGSLESSLDIQTITKWQRMKIFILTFNLFKNRNKRSDEQLRRQRISTRLFLVLSFITLIILLSYVSLENVTYTIITKNPTIDQFNELYQQYPNSLQCPCNTLSIPYEQFITFQPRLHSICSSEFIRPTSQWLTIDYPSSMLDSYGRPTYSTQIDDFRYIASPFFQLFSSFCILSSQTINAELITFSSTTFITLNLITFEQFQFQINQLIIHFLQNIARSFVNAIYFAQNMTSANMFLSTLLTDSTFTSYPDYFAYEYYDYPAAYVYDRGDKVYNSSGTYCDCQETAWCVQQAIVYDLDTKTKLFSPS</sequence>
<evidence type="ECO:0000256" key="1">
    <source>
        <dbReference type="SAM" id="Phobius"/>
    </source>
</evidence>
<proteinExistence type="predicted"/>
<accession>A0A819SY99</accession>
<comment type="caution">
    <text evidence="2">The sequence shown here is derived from an EMBL/GenBank/DDBJ whole genome shotgun (WGS) entry which is preliminary data.</text>
</comment>
<protein>
    <submittedName>
        <fullName evidence="2">Uncharacterized protein</fullName>
    </submittedName>
</protein>
<dbReference type="EMBL" id="CAJOAZ010004680">
    <property type="protein sequence ID" value="CAF4070666.1"/>
    <property type="molecule type" value="Genomic_DNA"/>
</dbReference>
<name>A0A819SY99_9BILA</name>
<keyword evidence="1" id="KW-1133">Transmembrane helix</keyword>
<evidence type="ECO:0000313" key="2">
    <source>
        <dbReference type="EMBL" id="CAF4070666.1"/>
    </source>
</evidence>
<keyword evidence="1" id="KW-0812">Transmembrane</keyword>
<organism evidence="2 3">
    <name type="scientific">Adineta steineri</name>
    <dbReference type="NCBI Taxonomy" id="433720"/>
    <lineage>
        <taxon>Eukaryota</taxon>
        <taxon>Metazoa</taxon>
        <taxon>Spiralia</taxon>
        <taxon>Gnathifera</taxon>
        <taxon>Rotifera</taxon>
        <taxon>Eurotatoria</taxon>
        <taxon>Bdelloidea</taxon>
        <taxon>Adinetida</taxon>
        <taxon>Adinetidae</taxon>
        <taxon>Adineta</taxon>
    </lineage>
</organism>
<feature type="transmembrane region" description="Helical" evidence="1">
    <location>
        <begin position="353"/>
        <end position="371"/>
    </location>
</feature>
<dbReference type="Proteomes" id="UP000663844">
    <property type="component" value="Unassembled WGS sequence"/>
</dbReference>
<keyword evidence="1" id="KW-0472">Membrane</keyword>
<feature type="non-terminal residue" evidence="2">
    <location>
        <position position="1"/>
    </location>
</feature>
<gene>
    <name evidence="2" type="ORF">OXD698_LOCUS33702</name>
</gene>
<dbReference type="AlphaFoldDB" id="A0A819SY99"/>